<dbReference type="GO" id="GO:0016787">
    <property type="term" value="F:hydrolase activity"/>
    <property type="evidence" value="ECO:0007669"/>
    <property type="project" value="UniProtKB-KW"/>
</dbReference>
<dbReference type="RefSeq" id="WP_010349975.1">
    <property type="nucleotide sequence ID" value="NZ_BCMK01000038.1"/>
</dbReference>
<dbReference type="GO" id="GO:0005525">
    <property type="term" value="F:GTP binding"/>
    <property type="evidence" value="ECO:0007669"/>
    <property type="project" value="UniProtKB-KW"/>
</dbReference>
<protein>
    <submittedName>
        <fullName evidence="5">ATP/GTP-binding protein</fullName>
    </submittedName>
</protein>
<dbReference type="Proteomes" id="UP001272987">
    <property type="component" value="Unassembled WGS sequence"/>
</dbReference>
<gene>
    <name evidence="5" type="ORF">PV399_41130</name>
    <name evidence="6" type="ORF">PV666_25930</name>
</gene>
<sequence length="191" mass="20451">MTTMLKILIAGGFGVGKTTMVGAVSDIEPLSTEEVMTAAGQATDDLDGIKSKTTTTVALDFGRLTLPGDVPLELYLFGMPGQDRFTDYWHDLAYGAAGAVVLADTRRLTVSYPAIDFFEQMRLPFVIALNEFDGAHRYHPEQVRTAMDLHPGIPVVTCDARSQAAAVGTLVTLIEHALDAVPADSLLLDAP</sequence>
<dbReference type="EMBL" id="JARAWC010000051">
    <property type="protein sequence ID" value="MDX2966066.1"/>
    <property type="molecule type" value="Genomic_DNA"/>
</dbReference>
<dbReference type="GeneID" id="69810900"/>
<reference evidence="5 7" key="1">
    <citation type="journal article" date="2023" name="Microb. Genom.">
        <title>Mesoterricola silvestris gen. nov., sp. nov., Mesoterricola sediminis sp. nov., Geothrix oryzae sp. nov., Geothrix edaphica sp. nov., Geothrix rubra sp. nov., and Geothrix limicola sp. nov., six novel members of Acidobacteriota isolated from soils.</title>
        <authorList>
            <person name="Weisberg A.J."/>
            <person name="Pearce E."/>
            <person name="Kramer C.G."/>
            <person name="Chang J.H."/>
            <person name="Clarke C.R."/>
        </authorList>
    </citation>
    <scope>NUCLEOTIDE SEQUENCE</scope>
    <source>
        <strain evidence="6 7">NB05-1H</strain>
        <strain evidence="5">NRRL_B-16521</strain>
    </source>
</reference>
<proteinExistence type="inferred from homology"/>
<dbReference type="Pfam" id="PF03029">
    <property type="entry name" value="ATP_bind_1"/>
    <property type="match status" value="1"/>
</dbReference>
<dbReference type="InterPro" id="IPR004130">
    <property type="entry name" value="Gpn"/>
</dbReference>
<organism evidence="5 8">
    <name type="scientific">Streptomyces acidiscabies</name>
    <dbReference type="NCBI Taxonomy" id="42234"/>
    <lineage>
        <taxon>Bacteria</taxon>
        <taxon>Bacillati</taxon>
        <taxon>Actinomycetota</taxon>
        <taxon>Actinomycetes</taxon>
        <taxon>Kitasatosporales</taxon>
        <taxon>Streptomycetaceae</taxon>
        <taxon>Streptomyces</taxon>
    </lineage>
</organism>
<keyword evidence="2" id="KW-0547">Nucleotide-binding</keyword>
<dbReference type="SUPFAM" id="SSF52540">
    <property type="entry name" value="P-loop containing nucleoside triphosphate hydrolases"/>
    <property type="match status" value="1"/>
</dbReference>
<dbReference type="CDD" id="cd00882">
    <property type="entry name" value="Ras_like_GTPase"/>
    <property type="match status" value="1"/>
</dbReference>
<dbReference type="AlphaFoldDB" id="A0AAP6EKY8"/>
<keyword evidence="3" id="KW-0378">Hydrolase</keyword>
<keyword evidence="7" id="KW-1185">Reference proteome</keyword>
<evidence type="ECO:0000313" key="7">
    <source>
        <dbReference type="Proteomes" id="UP001272987"/>
    </source>
</evidence>
<name>A0AAP6EKY8_9ACTN</name>
<evidence type="ECO:0000313" key="6">
    <source>
        <dbReference type="EMBL" id="MDX3021305.1"/>
    </source>
</evidence>
<evidence type="ECO:0000256" key="4">
    <source>
        <dbReference type="ARBA" id="ARBA00023134"/>
    </source>
</evidence>
<evidence type="ECO:0000256" key="2">
    <source>
        <dbReference type="ARBA" id="ARBA00022741"/>
    </source>
</evidence>
<accession>A0AAP6EKY8</accession>
<dbReference type="EMBL" id="JARAWP010000015">
    <property type="protein sequence ID" value="MDX3021305.1"/>
    <property type="molecule type" value="Genomic_DNA"/>
</dbReference>
<evidence type="ECO:0000256" key="3">
    <source>
        <dbReference type="ARBA" id="ARBA00022801"/>
    </source>
</evidence>
<dbReference type="InterPro" id="IPR052705">
    <property type="entry name" value="Gliding_Motility_GTPase"/>
</dbReference>
<evidence type="ECO:0000313" key="5">
    <source>
        <dbReference type="EMBL" id="MDX2966066.1"/>
    </source>
</evidence>
<dbReference type="Gene3D" id="3.40.50.300">
    <property type="entry name" value="P-loop containing nucleotide triphosphate hydrolases"/>
    <property type="match status" value="1"/>
</dbReference>
<evidence type="ECO:0000313" key="8">
    <source>
        <dbReference type="Proteomes" id="UP001282288"/>
    </source>
</evidence>
<keyword evidence="4" id="KW-0342">GTP-binding</keyword>
<evidence type="ECO:0000256" key="1">
    <source>
        <dbReference type="ARBA" id="ARBA00005290"/>
    </source>
</evidence>
<comment type="similarity">
    <text evidence="1">Belongs to the GPN-loop GTPase family.</text>
</comment>
<dbReference type="PANTHER" id="PTHR42708">
    <property type="entry name" value="ATP/GTP-BINDING PROTEIN-RELATED"/>
    <property type="match status" value="1"/>
</dbReference>
<comment type="caution">
    <text evidence="5">The sequence shown here is derived from an EMBL/GenBank/DDBJ whole genome shotgun (WGS) entry which is preliminary data.</text>
</comment>
<dbReference type="InterPro" id="IPR027417">
    <property type="entry name" value="P-loop_NTPase"/>
</dbReference>
<dbReference type="PANTHER" id="PTHR42708:SF1">
    <property type="entry name" value="GLIDING MOTILITY PROTEIN MGLA"/>
    <property type="match status" value="1"/>
</dbReference>
<dbReference type="Proteomes" id="UP001282288">
    <property type="component" value="Unassembled WGS sequence"/>
</dbReference>